<dbReference type="AlphaFoldDB" id="A0A6J7GZL3"/>
<reference evidence="1" key="1">
    <citation type="submission" date="2020-05" db="EMBL/GenBank/DDBJ databases">
        <authorList>
            <person name="Chiriac C."/>
            <person name="Salcher M."/>
            <person name="Ghai R."/>
            <person name="Kavagutti S V."/>
        </authorList>
    </citation>
    <scope>NUCLEOTIDE SEQUENCE</scope>
</reference>
<name>A0A6J7GZL3_9ZZZZ</name>
<gene>
    <name evidence="1" type="ORF">UFOPK3543_01352</name>
</gene>
<organism evidence="1">
    <name type="scientific">freshwater metagenome</name>
    <dbReference type="NCBI Taxonomy" id="449393"/>
    <lineage>
        <taxon>unclassified sequences</taxon>
        <taxon>metagenomes</taxon>
        <taxon>ecological metagenomes</taxon>
    </lineage>
</organism>
<dbReference type="EMBL" id="CAFBMH010000043">
    <property type="protein sequence ID" value="CAB4908899.1"/>
    <property type="molecule type" value="Genomic_DNA"/>
</dbReference>
<proteinExistence type="predicted"/>
<accession>A0A6J7GZL3</accession>
<protein>
    <submittedName>
        <fullName evidence="1">Unannotated protein</fullName>
    </submittedName>
</protein>
<evidence type="ECO:0000313" key="1">
    <source>
        <dbReference type="EMBL" id="CAB4908899.1"/>
    </source>
</evidence>
<sequence length="72" mass="7671">MPQLGITAHRNMLADDRRVAAGNDIDTPVMRKECRATPPVDVASAALSANACSHDHGLVERSPWSTDAMSSP</sequence>